<comment type="caution">
    <text evidence="1">The sequence shown here is derived from an EMBL/GenBank/DDBJ whole genome shotgun (WGS) entry which is preliminary data.</text>
</comment>
<organism evidence="1 2">
    <name type="scientific">Alcaligenes endophyticus</name>
    <dbReference type="NCBI Taxonomy" id="1929088"/>
    <lineage>
        <taxon>Bacteria</taxon>
        <taxon>Pseudomonadati</taxon>
        <taxon>Pseudomonadota</taxon>
        <taxon>Betaproteobacteria</taxon>
        <taxon>Burkholderiales</taxon>
        <taxon>Alcaligenaceae</taxon>
        <taxon>Alcaligenes</taxon>
    </lineage>
</organism>
<proteinExistence type="predicted"/>
<keyword evidence="2" id="KW-1185">Reference proteome</keyword>
<evidence type="ECO:0000313" key="2">
    <source>
        <dbReference type="Proteomes" id="UP001168613"/>
    </source>
</evidence>
<gene>
    <name evidence="1" type="ORF">LMS43_08250</name>
</gene>
<evidence type="ECO:0008006" key="3">
    <source>
        <dbReference type="Google" id="ProtNLM"/>
    </source>
</evidence>
<accession>A0ABT8EJ10</accession>
<dbReference type="EMBL" id="JAJHNU010000001">
    <property type="protein sequence ID" value="MDN4121276.1"/>
    <property type="molecule type" value="Genomic_DNA"/>
</dbReference>
<evidence type="ECO:0000313" key="1">
    <source>
        <dbReference type="EMBL" id="MDN4121276.1"/>
    </source>
</evidence>
<name>A0ABT8EJ10_9BURK</name>
<reference evidence="1" key="1">
    <citation type="submission" date="2021-11" db="EMBL/GenBank/DDBJ databases">
        <title>Draft genome sequence of Alcaligenes endophyticus type strain CCUG 75668T.</title>
        <authorList>
            <person name="Salva-Serra F."/>
            <person name="Duran R.E."/>
            <person name="Seeger M."/>
            <person name="Moore E.R.B."/>
            <person name="Jaen-Luchoro D."/>
        </authorList>
    </citation>
    <scope>NUCLEOTIDE SEQUENCE</scope>
    <source>
        <strain evidence="1">CCUG 75668</strain>
    </source>
</reference>
<dbReference type="RefSeq" id="WP_266124897.1">
    <property type="nucleotide sequence ID" value="NZ_JAJHNU010000001.1"/>
</dbReference>
<protein>
    <recommendedName>
        <fullName evidence="3">DUF5348 domain-containing protein</fullName>
    </recommendedName>
</protein>
<dbReference type="Proteomes" id="UP001168613">
    <property type="component" value="Unassembled WGS sequence"/>
</dbReference>
<sequence>MQQTLCGPREFVIEPFLEGWDGEYFEGEYDDTYWFYGGAPRKRQPCPATVDGLWLRGVRPGSTIHIEGQAYECAEGGDVELSFQYPGTYQVRVERWPYLDGVYEIENTSQPE</sequence>